<dbReference type="SMART" id="SM00220">
    <property type="entry name" value="S_TKc"/>
    <property type="match status" value="1"/>
</dbReference>
<evidence type="ECO:0000259" key="2">
    <source>
        <dbReference type="PROSITE" id="PS50011"/>
    </source>
</evidence>
<feature type="compositionally biased region" description="Basic residues" evidence="1">
    <location>
        <begin position="707"/>
        <end position="717"/>
    </location>
</feature>
<dbReference type="InterPro" id="IPR050235">
    <property type="entry name" value="CK1_Ser-Thr_kinase"/>
</dbReference>
<reference evidence="3" key="1">
    <citation type="submission" date="2020-09" db="EMBL/GenBank/DDBJ databases">
        <authorList>
            <person name="Kikuchi T."/>
        </authorList>
    </citation>
    <scope>NUCLEOTIDE SEQUENCE</scope>
    <source>
        <strain evidence="3">Ka4C1</strain>
    </source>
</reference>
<dbReference type="SUPFAM" id="SSF56112">
    <property type="entry name" value="Protein kinase-like (PK-like)"/>
    <property type="match status" value="1"/>
</dbReference>
<gene>
    <name evidence="3" type="ORF">BXYJ_LOCUS69</name>
</gene>
<keyword evidence="4" id="KW-1185">Reference proteome</keyword>
<dbReference type="GO" id="GO:0004672">
    <property type="term" value="F:protein kinase activity"/>
    <property type="evidence" value="ECO:0007669"/>
    <property type="project" value="InterPro"/>
</dbReference>
<dbReference type="InterPro" id="IPR011009">
    <property type="entry name" value="Kinase-like_dom_sf"/>
</dbReference>
<dbReference type="Proteomes" id="UP000582659">
    <property type="component" value="Unassembled WGS sequence"/>
</dbReference>
<dbReference type="PROSITE" id="PS50011">
    <property type="entry name" value="PROTEIN_KINASE_DOM"/>
    <property type="match status" value="1"/>
</dbReference>
<dbReference type="InterPro" id="IPR000719">
    <property type="entry name" value="Prot_kinase_dom"/>
</dbReference>
<dbReference type="Proteomes" id="UP000659654">
    <property type="component" value="Unassembled WGS sequence"/>
</dbReference>
<dbReference type="AlphaFoldDB" id="A0A7I8XHE1"/>
<dbReference type="EMBL" id="CAJFDI010000001">
    <property type="protein sequence ID" value="CAD5207726.1"/>
    <property type="molecule type" value="Genomic_DNA"/>
</dbReference>
<feature type="compositionally biased region" description="Basic and acidic residues" evidence="1">
    <location>
        <begin position="681"/>
        <end position="706"/>
    </location>
</feature>
<accession>A0A7I8XHE1</accession>
<feature type="region of interest" description="Disordered" evidence="1">
    <location>
        <begin position="318"/>
        <end position="355"/>
    </location>
</feature>
<dbReference type="Gene3D" id="1.10.510.10">
    <property type="entry name" value="Transferase(Phosphotransferase) domain 1"/>
    <property type="match status" value="1"/>
</dbReference>
<dbReference type="EMBL" id="CAJFCV020000001">
    <property type="protein sequence ID" value="CAG9079110.1"/>
    <property type="molecule type" value="Genomic_DNA"/>
</dbReference>
<organism evidence="3 4">
    <name type="scientific">Bursaphelenchus xylophilus</name>
    <name type="common">Pinewood nematode worm</name>
    <name type="synonym">Aphelenchoides xylophilus</name>
    <dbReference type="NCBI Taxonomy" id="6326"/>
    <lineage>
        <taxon>Eukaryota</taxon>
        <taxon>Metazoa</taxon>
        <taxon>Ecdysozoa</taxon>
        <taxon>Nematoda</taxon>
        <taxon>Chromadorea</taxon>
        <taxon>Rhabditida</taxon>
        <taxon>Tylenchina</taxon>
        <taxon>Tylenchomorpha</taxon>
        <taxon>Aphelenchoidea</taxon>
        <taxon>Aphelenchoididae</taxon>
        <taxon>Bursaphelenchus</taxon>
    </lineage>
</organism>
<feature type="region of interest" description="Disordered" evidence="1">
    <location>
        <begin position="665"/>
        <end position="717"/>
    </location>
</feature>
<dbReference type="SMR" id="A0A7I8XHE1"/>
<dbReference type="Pfam" id="PF00069">
    <property type="entry name" value="Pkinase"/>
    <property type="match status" value="1"/>
</dbReference>
<feature type="compositionally biased region" description="Basic and acidic residues" evidence="1">
    <location>
        <begin position="332"/>
        <end position="346"/>
    </location>
</feature>
<evidence type="ECO:0000313" key="4">
    <source>
        <dbReference type="Proteomes" id="UP000659654"/>
    </source>
</evidence>
<feature type="domain" description="Protein kinase" evidence="2">
    <location>
        <begin position="396"/>
        <end position="666"/>
    </location>
</feature>
<name>A0A7I8XHE1_BURXY</name>
<proteinExistence type="predicted"/>
<sequence>MDTAGTFATITRVLLMCGSMFEHPSPTDVLITTYGFDDTGKLARFFHDEGTGKINNEPVTPLRTLGLKAVTFQFLIHGDNITTKGDVELPDGRRCAVRGSDTLPSILNMNEHVYMISCQPLPSFQTGVDGVATPENPRVPQDIETVTCDDHIALDMDGKRLVLQKNGKCQMVELSEFREGWPLKECEVEKLKVPADNKKHGPFSMRYLVNVHGCSLQDPENETNVLDDNLVDNTFVKFLTVPSKLPLNSTVESEPEHKNVAVIAGSVGGVLSLLGIIASIIGGVCFCKKRKAKKSGKVQKASSIPTNNESALAVKAAVPPAPTNMNAPPAPKKPEEPSKKESKVTESEDESEKPESEKMFNIWELVLYPVSRNYFEDRELKFRIPRNIHKMQSYCLCSETPIARGPCSVFYAYNSKMGSMAVKYTGKEQQEKILRDFTVVRNIASACGFKDQRFPRVIDHGQTELCLFTITLLQGPSLSVILNAHKLDVKAKLSICYQTWFTIRGLQNMGYCHGDIKPGHFMTQRNRNAGFLTIIDFGLARRFRSSRPSDSPMGTPKYASIAAHSGRPTGQCDDFQSWLMMCFEMFAPLPWAEEQDLDKMQDLKKQWHFEKCLPDQYVGLADAFSRLKEAFWNATPQDEIDSTNFGAVIQSVGVACGAPDITGPWLPPVNLEPELTQVSNKSEKEPEKNRAEEHKAEEKKPSEKKAISKKPQTKPKE</sequence>
<dbReference type="PANTHER" id="PTHR11909">
    <property type="entry name" value="CASEIN KINASE-RELATED"/>
    <property type="match status" value="1"/>
</dbReference>
<protein>
    <submittedName>
        <fullName evidence="3">(pine wood nematode) hypothetical protein</fullName>
    </submittedName>
</protein>
<comment type="caution">
    <text evidence="3">The sequence shown here is derived from an EMBL/GenBank/DDBJ whole genome shotgun (WGS) entry which is preliminary data.</text>
</comment>
<dbReference type="GO" id="GO:0005524">
    <property type="term" value="F:ATP binding"/>
    <property type="evidence" value="ECO:0007669"/>
    <property type="project" value="InterPro"/>
</dbReference>
<evidence type="ECO:0000313" key="3">
    <source>
        <dbReference type="EMBL" id="CAD5207726.1"/>
    </source>
</evidence>
<feature type="compositionally biased region" description="Low complexity" evidence="1">
    <location>
        <begin position="318"/>
        <end position="327"/>
    </location>
</feature>
<evidence type="ECO:0000256" key="1">
    <source>
        <dbReference type="SAM" id="MobiDB-lite"/>
    </source>
</evidence>